<evidence type="ECO:0000313" key="18">
    <source>
        <dbReference type="Proteomes" id="UP000436822"/>
    </source>
</evidence>
<dbReference type="RefSeq" id="WP_159804188.1">
    <property type="nucleotide sequence ID" value="NZ_BLJE01000001.1"/>
</dbReference>
<comment type="caution">
    <text evidence="17">The sequence shown here is derived from an EMBL/GenBank/DDBJ whole genome shotgun (WGS) entry which is preliminary data.</text>
</comment>
<evidence type="ECO:0000256" key="5">
    <source>
        <dbReference type="ARBA" id="ARBA00010871"/>
    </source>
</evidence>
<dbReference type="AlphaFoldDB" id="A0A6N6JDG2"/>
<keyword evidence="18" id="KW-1185">Reference proteome</keyword>
<dbReference type="GO" id="GO:0009252">
    <property type="term" value="P:peptidoglycan biosynthetic process"/>
    <property type="evidence" value="ECO:0007669"/>
    <property type="project" value="UniProtKB-KW"/>
</dbReference>
<keyword evidence="7" id="KW-0963">Cytoplasm</keyword>
<dbReference type="PANTHER" id="PTHR23132:SF23">
    <property type="entry name" value="D-ALANINE--D-ALANINE LIGASE B"/>
    <property type="match status" value="1"/>
</dbReference>
<evidence type="ECO:0000256" key="11">
    <source>
        <dbReference type="ARBA" id="ARBA00022960"/>
    </source>
</evidence>
<keyword evidence="9 15" id="KW-0547">Nucleotide-binding</keyword>
<comment type="similarity">
    <text evidence="5">Belongs to the D-alanine--D-alanine ligase family.</text>
</comment>
<evidence type="ECO:0000256" key="7">
    <source>
        <dbReference type="ARBA" id="ARBA00022490"/>
    </source>
</evidence>
<evidence type="ECO:0000256" key="9">
    <source>
        <dbReference type="ARBA" id="ARBA00022741"/>
    </source>
</evidence>
<dbReference type="Gene3D" id="3.40.50.20">
    <property type="match status" value="1"/>
</dbReference>
<comment type="catalytic activity">
    <reaction evidence="14">
        <text>2 D-alanine + ATP = D-alanyl-D-alanine + ADP + phosphate + H(+)</text>
        <dbReference type="Rhea" id="RHEA:11224"/>
        <dbReference type="ChEBI" id="CHEBI:15378"/>
        <dbReference type="ChEBI" id="CHEBI:30616"/>
        <dbReference type="ChEBI" id="CHEBI:43474"/>
        <dbReference type="ChEBI" id="CHEBI:57416"/>
        <dbReference type="ChEBI" id="CHEBI:57822"/>
        <dbReference type="ChEBI" id="CHEBI:456216"/>
        <dbReference type="EC" id="6.3.2.4"/>
    </reaction>
</comment>
<gene>
    <name evidence="17" type="primary">ddl_1</name>
    <name evidence="17" type="ORF">KIN_03060</name>
</gene>
<protein>
    <recommendedName>
        <fullName evidence="6">D-alanine--D-alanine ligase</fullName>
        <ecNumber evidence="6">6.3.2.4</ecNumber>
    </recommendedName>
</protein>
<dbReference type="Gene3D" id="3.30.470.20">
    <property type="entry name" value="ATP-grasp fold, B domain"/>
    <property type="match status" value="1"/>
</dbReference>
<reference evidence="17 18" key="1">
    <citation type="submission" date="2019-12" db="EMBL/GenBank/DDBJ databases">
        <title>Litoreibacter badius sp. nov., a novel bacteriochlorophyll a-containing bacterium in the genus Litoreibacter.</title>
        <authorList>
            <person name="Kanamuro M."/>
            <person name="Takabe Y."/>
            <person name="Mori K."/>
            <person name="Takaichi S."/>
            <person name="Hanada S."/>
        </authorList>
    </citation>
    <scope>NUCLEOTIDE SEQUENCE [LARGE SCALE GENOMIC DNA]</scope>
    <source>
        <strain evidence="17 18">K6</strain>
    </source>
</reference>
<dbReference type="GO" id="GO:0071555">
    <property type="term" value="P:cell wall organization"/>
    <property type="evidence" value="ECO:0007669"/>
    <property type="project" value="UniProtKB-KW"/>
</dbReference>
<evidence type="ECO:0000256" key="6">
    <source>
        <dbReference type="ARBA" id="ARBA00012216"/>
    </source>
</evidence>
<dbReference type="Gene3D" id="3.30.1490.20">
    <property type="entry name" value="ATP-grasp fold, A domain"/>
    <property type="match status" value="1"/>
</dbReference>
<comment type="cofactor">
    <cofactor evidence="1">
        <name>Mn(2+)</name>
        <dbReference type="ChEBI" id="CHEBI:29035"/>
    </cofactor>
</comment>
<keyword evidence="10 15" id="KW-0067">ATP-binding</keyword>
<dbReference type="SUPFAM" id="SSF52440">
    <property type="entry name" value="PreATP-grasp domain"/>
    <property type="match status" value="1"/>
</dbReference>
<name>A0A6N6JDG2_9RHOB</name>
<keyword evidence="12" id="KW-0573">Peptidoglycan synthesis</keyword>
<comment type="subcellular location">
    <subcellularLocation>
        <location evidence="4">Cytoplasm</location>
    </subcellularLocation>
</comment>
<proteinExistence type="inferred from homology"/>
<feature type="domain" description="ATP-grasp" evidence="16">
    <location>
        <begin position="101"/>
        <end position="294"/>
    </location>
</feature>
<dbReference type="OrthoDB" id="9813261at2"/>
<evidence type="ECO:0000256" key="3">
    <source>
        <dbReference type="ARBA" id="ARBA00003921"/>
    </source>
</evidence>
<evidence type="ECO:0000256" key="10">
    <source>
        <dbReference type="ARBA" id="ARBA00022840"/>
    </source>
</evidence>
<dbReference type="InterPro" id="IPR016185">
    <property type="entry name" value="PreATP-grasp_dom_sf"/>
</dbReference>
<dbReference type="PANTHER" id="PTHR23132">
    <property type="entry name" value="D-ALANINE--D-ALANINE LIGASE"/>
    <property type="match status" value="1"/>
</dbReference>
<evidence type="ECO:0000313" key="17">
    <source>
        <dbReference type="EMBL" id="GFE63232.1"/>
    </source>
</evidence>
<organism evidence="17 18">
    <name type="scientific">Litoreibacter roseus</name>
    <dbReference type="NCBI Taxonomy" id="2601869"/>
    <lineage>
        <taxon>Bacteria</taxon>
        <taxon>Pseudomonadati</taxon>
        <taxon>Pseudomonadota</taxon>
        <taxon>Alphaproteobacteria</taxon>
        <taxon>Rhodobacterales</taxon>
        <taxon>Roseobacteraceae</taxon>
        <taxon>Litoreibacter</taxon>
    </lineage>
</organism>
<keyword evidence="8 17" id="KW-0436">Ligase</keyword>
<dbReference type="Pfam" id="PF07478">
    <property type="entry name" value="Dala_Dala_lig_C"/>
    <property type="match status" value="1"/>
</dbReference>
<dbReference type="GO" id="GO:0046872">
    <property type="term" value="F:metal ion binding"/>
    <property type="evidence" value="ECO:0007669"/>
    <property type="project" value="InterPro"/>
</dbReference>
<evidence type="ECO:0000259" key="16">
    <source>
        <dbReference type="PROSITE" id="PS50975"/>
    </source>
</evidence>
<evidence type="ECO:0000256" key="13">
    <source>
        <dbReference type="ARBA" id="ARBA00023316"/>
    </source>
</evidence>
<dbReference type="EC" id="6.3.2.4" evidence="6"/>
<dbReference type="GO" id="GO:0008716">
    <property type="term" value="F:D-alanine-D-alanine ligase activity"/>
    <property type="evidence" value="ECO:0007669"/>
    <property type="project" value="UniProtKB-EC"/>
</dbReference>
<accession>A0A6N6JDG2</accession>
<dbReference type="PROSITE" id="PS00844">
    <property type="entry name" value="DALA_DALA_LIGASE_2"/>
    <property type="match status" value="1"/>
</dbReference>
<dbReference type="GO" id="GO:0005737">
    <property type="term" value="C:cytoplasm"/>
    <property type="evidence" value="ECO:0007669"/>
    <property type="project" value="UniProtKB-SubCell"/>
</dbReference>
<dbReference type="PROSITE" id="PS50975">
    <property type="entry name" value="ATP_GRASP"/>
    <property type="match status" value="1"/>
</dbReference>
<comment type="cofactor">
    <cofactor evidence="2">
        <name>Mg(2+)</name>
        <dbReference type="ChEBI" id="CHEBI:18420"/>
    </cofactor>
</comment>
<comment type="function">
    <text evidence="3">Cell wall formation.</text>
</comment>
<evidence type="ECO:0000256" key="15">
    <source>
        <dbReference type="PROSITE-ProRule" id="PRU00409"/>
    </source>
</evidence>
<evidence type="ECO:0000256" key="14">
    <source>
        <dbReference type="ARBA" id="ARBA00047614"/>
    </source>
</evidence>
<dbReference type="NCBIfam" id="NF002378">
    <property type="entry name" value="PRK01372.1"/>
    <property type="match status" value="1"/>
</dbReference>
<dbReference type="InterPro" id="IPR013815">
    <property type="entry name" value="ATP_grasp_subdomain_1"/>
</dbReference>
<dbReference type="GO" id="GO:0005524">
    <property type="term" value="F:ATP binding"/>
    <property type="evidence" value="ECO:0007669"/>
    <property type="project" value="UniProtKB-UniRule"/>
</dbReference>
<dbReference type="EMBL" id="BLJE01000001">
    <property type="protein sequence ID" value="GFE63232.1"/>
    <property type="molecule type" value="Genomic_DNA"/>
</dbReference>
<dbReference type="GO" id="GO:0008360">
    <property type="term" value="P:regulation of cell shape"/>
    <property type="evidence" value="ECO:0007669"/>
    <property type="project" value="UniProtKB-KW"/>
</dbReference>
<dbReference type="SUPFAM" id="SSF56059">
    <property type="entry name" value="Glutathione synthetase ATP-binding domain-like"/>
    <property type="match status" value="1"/>
</dbReference>
<evidence type="ECO:0000256" key="2">
    <source>
        <dbReference type="ARBA" id="ARBA00001946"/>
    </source>
</evidence>
<sequence length="300" mass="32820">MRVSVLGGGASFEREVSMNSARFCVDALKDALDATLMIYDGDITTLSNLLEREKPDAVINLLHGSDGENGRVQSVFELMKTPYSHSGVLASALAMDKMKSKQIYRDAGINTPHAVEFELGAPIERGQFSGDRFIVKPSNGGSSDNIYLLNDFDNVPEIAAACDQPMMVEDYIPGREVTVGIIGDRLLGITEVIVGDIFGYDDKYVDDRTRHITPAPLPNDIYTLCAQQALSAHTALGCRGLSRSDFRWDETRGADGLFLLETNTQPGMRPQALVVEQAVHAGMSHSDLCLWMVNDCSLDR</sequence>
<evidence type="ECO:0000256" key="8">
    <source>
        <dbReference type="ARBA" id="ARBA00022598"/>
    </source>
</evidence>
<dbReference type="InterPro" id="IPR000291">
    <property type="entry name" value="D-Ala_lig_Van_CS"/>
</dbReference>
<dbReference type="Proteomes" id="UP000436822">
    <property type="component" value="Unassembled WGS sequence"/>
</dbReference>
<evidence type="ECO:0000256" key="1">
    <source>
        <dbReference type="ARBA" id="ARBA00001936"/>
    </source>
</evidence>
<dbReference type="InterPro" id="IPR011095">
    <property type="entry name" value="Dala_Dala_lig_C"/>
</dbReference>
<evidence type="ECO:0000256" key="12">
    <source>
        <dbReference type="ARBA" id="ARBA00022984"/>
    </source>
</evidence>
<dbReference type="InterPro" id="IPR011761">
    <property type="entry name" value="ATP-grasp"/>
</dbReference>
<evidence type="ECO:0000256" key="4">
    <source>
        <dbReference type="ARBA" id="ARBA00004496"/>
    </source>
</evidence>
<dbReference type="PROSITE" id="PS00843">
    <property type="entry name" value="DALA_DALA_LIGASE_1"/>
    <property type="match status" value="1"/>
</dbReference>
<keyword evidence="11" id="KW-0133">Cell shape</keyword>
<keyword evidence="13" id="KW-0961">Cell wall biogenesis/degradation</keyword>